<dbReference type="SUPFAM" id="SSF56281">
    <property type="entry name" value="Metallo-hydrolase/oxidoreductase"/>
    <property type="match status" value="1"/>
</dbReference>
<dbReference type="RefSeq" id="WP_069830599.1">
    <property type="nucleotide sequence ID" value="NZ_MDJD01000046.1"/>
</dbReference>
<dbReference type="AlphaFoldDB" id="A0A1E5T8F4"/>
<proteinExistence type="predicted"/>
<reference evidence="1 2" key="1">
    <citation type="submission" date="2016-05" db="EMBL/GenBank/DDBJ databases">
        <title>Draft Genome Sequence of Algibacter sp. Strain SK-16 Isolated from the Surface Water of Aburatsubo Inlet.</title>
        <authorList>
            <person name="Wong S.-K."/>
            <person name="Yoshizawa S."/>
            <person name="Nakajima Y."/>
            <person name="Ogura Y."/>
            <person name="Tetsuya H."/>
            <person name="Hamasaki K."/>
        </authorList>
    </citation>
    <scope>NUCLEOTIDE SEQUENCE [LARGE SCALE GENOMIC DNA]</scope>
    <source>
        <strain evidence="1 2">SK-16</strain>
    </source>
</reference>
<organism evidence="1 2">
    <name type="scientific">Flavivirga aquatica</name>
    <dbReference type="NCBI Taxonomy" id="1849968"/>
    <lineage>
        <taxon>Bacteria</taxon>
        <taxon>Pseudomonadati</taxon>
        <taxon>Bacteroidota</taxon>
        <taxon>Flavobacteriia</taxon>
        <taxon>Flavobacteriales</taxon>
        <taxon>Flavobacteriaceae</taxon>
        <taxon>Flavivirga</taxon>
    </lineage>
</organism>
<dbReference type="EMBL" id="MDJD01000046">
    <property type="protein sequence ID" value="OEK07654.1"/>
    <property type="molecule type" value="Genomic_DNA"/>
</dbReference>
<evidence type="ECO:0000313" key="1">
    <source>
        <dbReference type="EMBL" id="OEK07654.1"/>
    </source>
</evidence>
<sequence>MDHAANIENHQKIKNKFFGSDEVYIECFYKDEDKEFAEKKYHSYTSMSRQIMKESKVKNAIPVHFSRKYENSEIEELIEQF</sequence>
<name>A0A1E5T8F4_9FLAO</name>
<keyword evidence="2" id="KW-1185">Reference proteome</keyword>
<evidence type="ECO:0000313" key="2">
    <source>
        <dbReference type="Proteomes" id="UP000095713"/>
    </source>
</evidence>
<dbReference type="Gene3D" id="3.60.15.10">
    <property type="entry name" value="Ribonuclease Z/Hydroxyacylglutathione hydrolase-like"/>
    <property type="match status" value="1"/>
</dbReference>
<dbReference type="Proteomes" id="UP000095713">
    <property type="component" value="Unassembled WGS sequence"/>
</dbReference>
<accession>A0A1E5T8F4</accession>
<gene>
    <name evidence="1" type="ORF">A8C32_16880</name>
</gene>
<comment type="caution">
    <text evidence="1">The sequence shown here is derived from an EMBL/GenBank/DDBJ whole genome shotgun (WGS) entry which is preliminary data.</text>
</comment>
<dbReference type="STRING" id="1849968.A8C32_16880"/>
<dbReference type="InterPro" id="IPR036866">
    <property type="entry name" value="RibonucZ/Hydroxyglut_hydro"/>
</dbReference>
<protein>
    <submittedName>
        <fullName evidence="1">Uncharacterized protein</fullName>
    </submittedName>
</protein>